<sequence>MECRVMLRRCTSKWYQSSDESLRQFSSTKVLKYTIISHFFLNSSSGIKVLWSV</sequence>
<protein>
    <submittedName>
        <fullName evidence="2">Uncharacterized protein</fullName>
    </submittedName>
</protein>
<proteinExistence type="predicted"/>
<evidence type="ECO:0000313" key="1">
    <source>
        <dbReference type="Proteomes" id="UP000025227"/>
    </source>
</evidence>
<dbReference type="WBParaSite" id="HCON_00188195-00001">
    <property type="protein sequence ID" value="HCON_00188195-00001"/>
    <property type="gene ID" value="HCON_00188195"/>
</dbReference>
<dbReference type="AlphaFoldDB" id="A0A7I4Z5V4"/>
<evidence type="ECO:0000313" key="2">
    <source>
        <dbReference type="WBParaSite" id="HCON_00188195-00001"/>
    </source>
</evidence>
<name>A0A7I4Z5V4_HAECO</name>
<dbReference type="Proteomes" id="UP000025227">
    <property type="component" value="Unplaced"/>
</dbReference>
<accession>A0A7I4Z5V4</accession>
<reference evidence="2" key="1">
    <citation type="submission" date="2020-12" db="UniProtKB">
        <authorList>
            <consortium name="WormBaseParasite"/>
        </authorList>
    </citation>
    <scope>IDENTIFICATION</scope>
    <source>
        <strain evidence="2">MHco3</strain>
    </source>
</reference>
<keyword evidence="1" id="KW-1185">Reference proteome</keyword>
<organism evidence="1 2">
    <name type="scientific">Haemonchus contortus</name>
    <name type="common">Barber pole worm</name>
    <dbReference type="NCBI Taxonomy" id="6289"/>
    <lineage>
        <taxon>Eukaryota</taxon>
        <taxon>Metazoa</taxon>
        <taxon>Ecdysozoa</taxon>
        <taxon>Nematoda</taxon>
        <taxon>Chromadorea</taxon>
        <taxon>Rhabditida</taxon>
        <taxon>Rhabditina</taxon>
        <taxon>Rhabditomorpha</taxon>
        <taxon>Strongyloidea</taxon>
        <taxon>Trichostrongylidae</taxon>
        <taxon>Haemonchus</taxon>
    </lineage>
</organism>